<gene>
    <name evidence="1" type="ORF">B0T46_19585</name>
</gene>
<evidence type="ECO:0000313" key="2">
    <source>
        <dbReference type="Proteomes" id="UP000188836"/>
    </source>
</evidence>
<comment type="caution">
    <text evidence="1">The sequence shown here is derived from an EMBL/GenBank/DDBJ whole genome shotgun (WGS) entry which is preliminary data.</text>
</comment>
<organism evidence="1 2">
    <name type="scientific">Nocardia donostiensis</name>
    <dbReference type="NCBI Taxonomy" id="1538463"/>
    <lineage>
        <taxon>Bacteria</taxon>
        <taxon>Bacillati</taxon>
        <taxon>Actinomycetota</taxon>
        <taxon>Actinomycetes</taxon>
        <taxon>Mycobacteriales</taxon>
        <taxon>Nocardiaceae</taxon>
        <taxon>Nocardia</taxon>
    </lineage>
</organism>
<accession>A0A1W0BCL4</accession>
<proteinExistence type="predicted"/>
<name>A0A1W0BCL4_9NOCA</name>
<dbReference type="AlphaFoldDB" id="A0A1W0BCL4"/>
<protein>
    <submittedName>
        <fullName evidence="1">Uncharacterized protein</fullName>
    </submittedName>
</protein>
<keyword evidence="2" id="KW-1185">Reference proteome</keyword>
<reference evidence="1 2" key="1">
    <citation type="journal article" date="2016" name="Antonie Van Leeuwenhoek">
        <title>Nocardia donostiensis sp. nov., isolated from human respiratory specimens.</title>
        <authorList>
            <person name="Ercibengoa M."/>
            <person name="Bell M."/>
            <person name="Marimon J.M."/>
            <person name="Humrighouse B."/>
            <person name="Klenk H.P."/>
            <person name="Potter G."/>
            <person name="Perez-Trallero E."/>
        </authorList>
    </citation>
    <scope>NUCLEOTIDE SEQUENCE [LARGE SCALE GENOMIC DNA]</scope>
    <source>
        <strain evidence="1 2">X1655</strain>
    </source>
</reference>
<dbReference type="RefSeq" id="WP_077119478.1">
    <property type="nucleotide sequence ID" value="NZ_MUKP01000013.1"/>
</dbReference>
<sequence>MSAPTTPELAEVLGVIVRDPHGDITVENGWMRIGTVIDRTDRDGTVHVVPRFGVGGNGLERLLAVATSVAVMGRGVSPAWRYHPELGWVVCVVVRVSEADEEAGAAEQHKELTG</sequence>
<dbReference type="EMBL" id="MUMY01000017">
    <property type="protein sequence ID" value="ONM47171.1"/>
    <property type="molecule type" value="Genomic_DNA"/>
</dbReference>
<dbReference type="OrthoDB" id="9785845at2"/>
<dbReference type="Proteomes" id="UP000188836">
    <property type="component" value="Unassembled WGS sequence"/>
</dbReference>
<evidence type="ECO:0000313" key="1">
    <source>
        <dbReference type="EMBL" id="ONM47171.1"/>
    </source>
</evidence>